<dbReference type="GeneTree" id="ENSGT00390000009109"/>
<evidence type="ECO:0000313" key="4">
    <source>
        <dbReference type="Proteomes" id="UP000694392"/>
    </source>
</evidence>
<dbReference type="GO" id="GO:0009653">
    <property type="term" value="P:anatomical structure morphogenesis"/>
    <property type="evidence" value="ECO:0007669"/>
    <property type="project" value="TreeGrafter"/>
</dbReference>
<dbReference type="InterPro" id="IPR011989">
    <property type="entry name" value="ARM-like"/>
</dbReference>
<dbReference type="PROSITE" id="PS50097">
    <property type="entry name" value="BTB"/>
    <property type="match status" value="1"/>
</dbReference>
<dbReference type="PANTHER" id="PTHR23312:SF8">
    <property type="entry name" value="ARMADILLO REPEAT-CONTAINING PROTEIN 5"/>
    <property type="match status" value="1"/>
</dbReference>
<gene>
    <name evidence="3" type="primary">ARMC5</name>
</gene>
<dbReference type="Pfam" id="PF00651">
    <property type="entry name" value="BTB"/>
    <property type="match status" value="1"/>
</dbReference>
<feature type="region of interest" description="Disordered" evidence="1">
    <location>
        <begin position="524"/>
        <end position="545"/>
    </location>
</feature>
<dbReference type="Gene3D" id="1.25.10.10">
    <property type="entry name" value="Leucine-rich Repeat Variant"/>
    <property type="match status" value="1"/>
</dbReference>
<dbReference type="OMA" id="CTPECAR"/>
<dbReference type="Ensembl" id="ENSSPUT00000011921.1">
    <property type="protein sequence ID" value="ENSSPUP00000011185.1"/>
    <property type="gene ID" value="ENSSPUG00000008590.1"/>
</dbReference>
<dbReference type="Proteomes" id="UP000694392">
    <property type="component" value="Unplaced"/>
</dbReference>
<feature type="compositionally biased region" description="Low complexity" evidence="1">
    <location>
        <begin position="201"/>
        <end position="216"/>
    </location>
</feature>
<dbReference type="Gene3D" id="3.30.710.10">
    <property type="entry name" value="Potassium Channel Kv1.1, Chain A"/>
    <property type="match status" value="1"/>
</dbReference>
<feature type="domain" description="BTB" evidence="2">
    <location>
        <begin position="844"/>
        <end position="904"/>
    </location>
</feature>
<protein>
    <submittedName>
        <fullName evidence="3">Armadillo repeat containing 5</fullName>
    </submittedName>
</protein>
<dbReference type="InterPro" id="IPR000210">
    <property type="entry name" value="BTB/POZ_dom"/>
</dbReference>
<organism evidence="3 4">
    <name type="scientific">Sphenodon punctatus</name>
    <name type="common">Tuatara</name>
    <name type="synonym">Hatteria punctata</name>
    <dbReference type="NCBI Taxonomy" id="8508"/>
    <lineage>
        <taxon>Eukaryota</taxon>
        <taxon>Metazoa</taxon>
        <taxon>Chordata</taxon>
        <taxon>Craniata</taxon>
        <taxon>Vertebrata</taxon>
        <taxon>Euteleostomi</taxon>
        <taxon>Lepidosauria</taxon>
        <taxon>Sphenodontia</taxon>
        <taxon>Sphenodontidae</taxon>
        <taxon>Sphenodon</taxon>
    </lineage>
</organism>
<evidence type="ECO:0000313" key="3">
    <source>
        <dbReference type="Ensembl" id="ENSSPUP00000011185.1"/>
    </source>
</evidence>
<feature type="compositionally biased region" description="Acidic residues" evidence="1">
    <location>
        <begin position="100"/>
        <end position="111"/>
    </location>
</feature>
<accession>A0A8D0GMY1</accession>
<feature type="region of interest" description="Disordered" evidence="1">
    <location>
        <begin position="97"/>
        <end position="132"/>
    </location>
</feature>
<proteinExistence type="predicted"/>
<dbReference type="InterPro" id="IPR055445">
    <property type="entry name" value="ARM_ARMC5"/>
</dbReference>
<dbReference type="SUPFAM" id="SSF54695">
    <property type="entry name" value="POZ domain"/>
    <property type="match status" value="1"/>
</dbReference>
<feature type="region of interest" description="Disordered" evidence="1">
    <location>
        <begin position="178"/>
        <end position="267"/>
    </location>
</feature>
<dbReference type="SMART" id="SM00225">
    <property type="entry name" value="BTB"/>
    <property type="match status" value="1"/>
</dbReference>
<feature type="compositionally biased region" description="Polar residues" evidence="1">
    <location>
        <begin position="189"/>
        <end position="200"/>
    </location>
</feature>
<dbReference type="PANTHER" id="PTHR23312">
    <property type="entry name" value="ARMC5 ARMADILLO REPEAT-CONTAINING -RELATED"/>
    <property type="match status" value="1"/>
</dbReference>
<evidence type="ECO:0000256" key="1">
    <source>
        <dbReference type="SAM" id="MobiDB-lite"/>
    </source>
</evidence>
<dbReference type="Pfam" id="PF24768">
    <property type="entry name" value="ARM_ARMC5"/>
    <property type="match status" value="1"/>
</dbReference>
<reference evidence="3" key="1">
    <citation type="submission" date="2025-08" db="UniProtKB">
        <authorList>
            <consortium name="Ensembl"/>
        </authorList>
    </citation>
    <scope>IDENTIFICATION</scope>
</reference>
<dbReference type="GO" id="GO:0005829">
    <property type="term" value="C:cytosol"/>
    <property type="evidence" value="ECO:0007669"/>
    <property type="project" value="TreeGrafter"/>
</dbReference>
<dbReference type="AlphaFoldDB" id="A0A8D0GMY1"/>
<keyword evidence="4" id="KW-1185">Reference proteome</keyword>
<dbReference type="InterPro" id="IPR011333">
    <property type="entry name" value="SKP1/BTB/POZ_sf"/>
</dbReference>
<evidence type="ECO:0000259" key="2">
    <source>
        <dbReference type="PROSITE" id="PS50097"/>
    </source>
</evidence>
<sequence length="1029" mass="109944">MFVAEIRQRHLAGAGGVALQPLVKALCLLCREAVNRSRIRESGGLKLLLSLLRDRRHGLLHARVVLAFVAFFYDEAALETLQAGGLVPLLVGRLAAQGHEEEEEEEEEGEDKDAASFDLPAEGRRAELTVPGTESSSFQSLRSWLLSEGYISSPGDLSPQWSPDTTLSEIDAYGCISPCTELSEEPPGLSTTATKLETPTPSSVVASAQPAASNSAMTDSLPAWSKNRHCSAANPTKSSEDPPAQSAKPDSAPKEVPMPNSAELSAGQAAEKLSPNLVAEDVFSSPTISHQEQLVQNLVTNDLHLAPATPLSNGSNQIQPGGSLVSVDFCPPLIMRVPQSSDQNQPAQSLVNVGYCPLPAVLILSQDGQNQLKENSVTEKQCLILATPASNRITQKQLVAGEDCLSPVLPTTSDQNESAQNLVMEDRAMMASTRADQNLLPKNLSLFLATPVLNSGDQNEPVQSLVRKELCPSPAMLISNNIDQNQPASNLVREEDLSLSPAVSIATKTDQNELVRSLLTKNLCPSPTSQVSKSQPAPSPVAESSTMVLEATTDGHLSADSPEPRLPGRRRTKWRAMLEPATPRIPEDTQPPLLSLALPLSLSPHGSLDELRAPEAPALLLLSRFSQAEDPSRSLVTPSTLRGLLRYVTGNPAASPRCLRLLHRLTCNPTCLEAFIRAYGASLIRTWLVLGVSPEEATAAVTAEEPSSLGGERCVGSRLKELGETLLMNLRVQADTPFGVGVLTHMLLSGPESDQVACAVALPLVCRKEALCRKLLLDHSGLRLLLSAVTRSPAAPFTFYASDALAVLLAAPTTSTPSATSPSPKRPRLGPPCLYQARLDSGKSDLRFQLDAGTIVPVHRHTLCEASDVFRAMLAGAFAESHRATVALKGVPPEPFLALVHFLHGCRGPLCPALAGPFPPGASGLAEQILLAADRFLLPDLQILVDDALCRDFLHPETLGQVYSVAERQCRPQLRHRCASYALHGSPDSLQRAMALAALLRATSDLLGLAEELWGAVTEMPWGQAAVQP</sequence>
<reference evidence="3" key="2">
    <citation type="submission" date="2025-09" db="UniProtKB">
        <authorList>
            <consortium name="Ensembl"/>
        </authorList>
    </citation>
    <scope>IDENTIFICATION</scope>
</reference>
<name>A0A8D0GMY1_SPHPU</name>